<sequence>MTSSPLRHTRRPATLTVAVLLVGIEALVLIVLAVLELTSLSTGRLTMGVTTAVFFLGYAAALLLCGYGLLRLSSWARSPIVLAQLIQLGLAWSWRDSLAVAVPLAVAAVAILVAIFAPASLAALEPHDDED</sequence>
<feature type="transmembrane region" description="Helical" evidence="1">
    <location>
        <begin position="100"/>
        <end position="124"/>
    </location>
</feature>
<evidence type="ECO:0008006" key="4">
    <source>
        <dbReference type="Google" id="ProtNLM"/>
    </source>
</evidence>
<keyword evidence="1" id="KW-0472">Membrane</keyword>
<reference evidence="2 3" key="1">
    <citation type="journal article" date="2019" name="Int. J. Syst. Evol. Microbiol.">
        <title>The Global Catalogue of Microorganisms (GCM) 10K type strain sequencing project: providing services to taxonomists for standard genome sequencing and annotation.</title>
        <authorList>
            <consortium name="The Broad Institute Genomics Platform"/>
            <consortium name="The Broad Institute Genome Sequencing Center for Infectious Disease"/>
            <person name="Wu L."/>
            <person name="Ma J."/>
        </authorList>
    </citation>
    <scope>NUCLEOTIDE SEQUENCE [LARGE SCALE GENOMIC DNA]</scope>
    <source>
        <strain evidence="2 3">JCM 15309</strain>
    </source>
</reference>
<feature type="transmembrane region" description="Helical" evidence="1">
    <location>
        <begin position="12"/>
        <end position="35"/>
    </location>
</feature>
<proteinExistence type="predicted"/>
<protein>
    <recommendedName>
        <fullName evidence="4">Integral membrane protein</fullName>
    </recommendedName>
</protein>
<accession>A0ABN2RE52</accession>
<feature type="transmembrane region" description="Helical" evidence="1">
    <location>
        <begin position="47"/>
        <end position="69"/>
    </location>
</feature>
<keyword evidence="1" id="KW-1133">Transmembrane helix</keyword>
<evidence type="ECO:0000256" key="1">
    <source>
        <dbReference type="SAM" id="Phobius"/>
    </source>
</evidence>
<dbReference type="Proteomes" id="UP001500571">
    <property type="component" value="Unassembled WGS sequence"/>
</dbReference>
<evidence type="ECO:0000313" key="3">
    <source>
        <dbReference type="Proteomes" id="UP001500571"/>
    </source>
</evidence>
<dbReference type="RefSeq" id="WP_344046031.1">
    <property type="nucleotide sequence ID" value="NZ_BAAAPB010000003.1"/>
</dbReference>
<organism evidence="2 3">
    <name type="scientific">Nocardioides panacihumi</name>
    <dbReference type="NCBI Taxonomy" id="400774"/>
    <lineage>
        <taxon>Bacteria</taxon>
        <taxon>Bacillati</taxon>
        <taxon>Actinomycetota</taxon>
        <taxon>Actinomycetes</taxon>
        <taxon>Propionibacteriales</taxon>
        <taxon>Nocardioidaceae</taxon>
        <taxon>Nocardioides</taxon>
    </lineage>
</organism>
<comment type="caution">
    <text evidence="2">The sequence shown here is derived from an EMBL/GenBank/DDBJ whole genome shotgun (WGS) entry which is preliminary data.</text>
</comment>
<keyword evidence="3" id="KW-1185">Reference proteome</keyword>
<dbReference type="EMBL" id="BAAAPB010000003">
    <property type="protein sequence ID" value="GAA1967390.1"/>
    <property type="molecule type" value="Genomic_DNA"/>
</dbReference>
<name>A0ABN2RE52_9ACTN</name>
<evidence type="ECO:0000313" key="2">
    <source>
        <dbReference type="EMBL" id="GAA1967390.1"/>
    </source>
</evidence>
<keyword evidence="1" id="KW-0812">Transmembrane</keyword>
<gene>
    <name evidence="2" type="ORF">GCM10009798_29650</name>
</gene>